<dbReference type="InterPro" id="IPR038726">
    <property type="entry name" value="PDDEXK_AddAB-type"/>
</dbReference>
<dbReference type="InterPro" id="IPR027417">
    <property type="entry name" value="P-loop_NTPase"/>
</dbReference>
<feature type="domain" description="PD-(D/E)XK endonuclease-like" evidence="6">
    <location>
        <begin position="719"/>
        <end position="1010"/>
    </location>
</feature>
<keyword evidence="3" id="KW-0547">Nucleotide-binding</keyword>
<keyword evidence="3" id="KW-0347">Helicase</keyword>
<reference evidence="7 8" key="2">
    <citation type="submission" date="2020-08" db="EMBL/GenBank/DDBJ databases">
        <authorList>
            <person name="Partida-Martinez L."/>
            <person name="Huntemann M."/>
            <person name="Clum A."/>
            <person name="Wang J."/>
            <person name="Palaniappan K."/>
            <person name="Ritter S."/>
            <person name="Chen I.-M."/>
            <person name="Stamatis D."/>
            <person name="Reddy T."/>
            <person name="O'Malley R."/>
            <person name="Daum C."/>
            <person name="Shapiro N."/>
            <person name="Ivanova N."/>
            <person name="Kyrpides N."/>
            <person name="Woyke T."/>
        </authorList>
    </citation>
    <scope>NUCLEOTIDE SEQUENCE [LARGE SCALE GENOMIC DNA]</scope>
    <source>
        <strain evidence="7 8">AS2.23</strain>
    </source>
</reference>
<keyword evidence="4 7" id="KW-0378">Hydrolase</keyword>
<evidence type="ECO:0000313" key="8">
    <source>
        <dbReference type="Proteomes" id="UP000533269"/>
    </source>
</evidence>
<dbReference type="GO" id="GO:0006281">
    <property type="term" value="P:DNA repair"/>
    <property type="evidence" value="ECO:0007669"/>
    <property type="project" value="UniProtKB-KW"/>
</dbReference>
<dbReference type="Pfam" id="PF12705">
    <property type="entry name" value="PDDEXK_1"/>
    <property type="match status" value="1"/>
</dbReference>
<evidence type="ECO:0000259" key="6">
    <source>
        <dbReference type="Pfam" id="PF12705"/>
    </source>
</evidence>
<dbReference type="SUPFAM" id="SSF52540">
    <property type="entry name" value="P-loop containing nucleoside triphosphate hydrolases"/>
    <property type="match status" value="1"/>
</dbReference>
<evidence type="ECO:0000256" key="3">
    <source>
        <dbReference type="ARBA" id="ARBA00022806"/>
    </source>
</evidence>
<dbReference type="InterPro" id="IPR011604">
    <property type="entry name" value="PDDEXK-like_dom_sf"/>
</dbReference>
<keyword evidence="5" id="KW-0234">DNA repair</keyword>
<reference evidence="7 8" key="1">
    <citation type="submission" date="2020-08" db="EMBL/GenBank/DDBJ databases">
        <title>The Agave Microbiome: Exploring the role of microbial communities in plant adaptations to desert environments.</title>
        <authorList>
            <person name="Partida-Martinez L.P."/>
        </authorList>
    </citation>
    <scope>NUCLEOTIDE SEQUENCE [LARGE SCALE GENOMIC DNA]</scope>
    <source>
        <strain evidence="7 8">AS2.23</strain>
    </source>
</reference>
<organism evidence="7 8">
    <name type="scientific">Kineococcus radiotolerans</name>
    <dbReference type="NCBI Taxonomy" id="131568"/>
    <lineage>
        <taxon>Bacteria</taxon>
        <taxon>Bacillati</taxon>
        <taxon>Actinomycetota</taxon>
        <taxon>Actinomycetes</taxon>
        <taxon>Kineosporiales</taxon>
        <taxon>Kineosporiaceae</taxon>
        <taxon>Kineococcus</taxon>
    </lineage>
</organism>
<accession>A0A7W4XYY2</accession>
<keyword evidence="3" id="KW-0067">ATP-binding</keyword>
<dbReference type="EMBL" id="JACHVY010000009">
    <property type="protein sequence ID" value="MBB2903513.1"/>
    <property type="molecule type" value="Genomic_DNA"/>
</dbReference>
<sequence>MAPSGRVVVRGGDAPTVTALRTLIAEAQRDDPLAPVDVVVPTSFAGVTLRRAVAAGGGLANVRFPSLPQLAERLSARHLAVGAEEARTVLTSTARSIAVRAAIAGLDPTPGSLAAAGRHRATAELLEGLAAELDDAGVDGHTGAPLSARGQEVLELHRAYRGHLGAALPEARLLEVAVEALAAGSAPDTHVVLVAPGRRTRAEDRLLAALHAAGRLSVLCCDAQDTAWAAELLGQQVAPPAEGAATAYVDLVVAPDPEEEVRLAVRSVLAHLQENPARPDRIGIAFTSSRPFARLLAEQLSTAGLPHHVPGQRTLAQTVAGRTLIGLLELHRRGYPRADVSAFFASGPLLTADGTYVPASTWERVSRTAGATRGLSTWRQRLDRFEQQGPRHTGDEESIRQVAAARSLRLTLDGLAAAAEAALGAPTWAHAAEALRVALRVCLGDRRSVDGWTLRAEADLQRAVELEQQAHDAVDTALGALAQLDATGQGPDAAAVRDAVTDALGTAAPSATVLGRGILVGPVREFAGADLDLLLVLGLSEDAAPARQREHPVLRDADRELLSPDLATLASRRADEQRAWRAALRTAPQIVLSCARANSRTQRRQFASPWFLEQASLRAGRPVGAGEVDSPGSALPGLRSYDSFVDALDRGGEFTSVHELDAARTVLAGAVDELAAADPRLQRGLVAARARARGEFGPWTGGTEELPEGLRERVDRGHSATSLERWATCPARHLFRDVLRVGRLEEAAEHDSVSPADRGSLLHDVLEEFLRPHLGTPEQPGRSPDAAWTPEEVQAALDLLDTHVARLERRGGLGRHPALWPVQLRELRRQVADLLAADSARRAAERSWPIAVEAAFGDEDALVLDLPTQGALRLSGRIDRIDATAAGGLVVQDYKSGKSSSYGEFPKRGAAADDTDLTDRGRRLQLPLYALAARSLTGNPAAAVEAYYTFTPDSSQRGAAMGPQQERRFLDVLDVTVGGIRAGTYPANPGAETYGGWQSCRYCDYDRVCPTTRGEQWEQVRTDEAVRAYARLADPGPPEPPEDGQ</sequence>
<proteinExistence type="predicted"/>
<dbReference type="GO" id="GO:0004527">
    <property type="term" value="F:exonuclease activity"/>
    <property type="evidence" value="ECO:0007669"/>
    <property type="project" value="UniProtKB-KW"/>
</dbReference>
<name>A0A7W4XYY2_KINRA</name>
<dbReference type="AlphaFoldDB" id="A0A7W4XYY2"/>
<evidence type="ECO:0000256" key="5">
    <source>
        <dbReference type="ARBA" id="ARBA00023204"/>
    </source>
</evidence>
<keyword evidence="4 7" id="KW-0269">Exonuclease</keyword>
<evidence type="ECO:0000256" key="2">
    <source>
        <dbReference type="ARBA" id="ARBA00022763"/>
    </source>
</evidence>
<dbReference type="Gene3D" id="3.90.320.10">
    <property type="match status" value="1"/>
</dbReference>
<comment type="caution">
    <text evidence="7">The sequence shown here is derived from an EMBL/GenBank/DDBJ whole genome shotgun (WGS) entry which is preliminary data.</text>
</comment>
<dbReference type="RefSeq" id="WP_183393115.1">
    <property type="nucleotide sequence ID" value="NZ_JACHVY010000009.1"/>
</dbReference>
<keyword evidence="2" id="KW-0227">DNA damage</keyword>
<evidence type="ECO:0000313" key="7">
    <source>
        <dbReference type="EMBL" id="MBB2903513.1"/>
    </source>
</evidence>
<evidence type="ECO:0000256" key="4">
    <source>
        <dbReference type="ARBA" id="ARBA00022839"/>
    </source>
</evidence>
<evidence type="ECO:0000256" key="1">
    <source>
        <dbReference type="ARBA" id="ARBA00022722"/>
    </source>
</evidence>
<protein>
    <submittedName>
        <fullName evidence="7">RecB family exonuclease</fullName>
    </submittedName>
</protein>
<dbReference type="Proteomes" id="UP000533269">
    <property type="component" value="Unassembled WGS sequence"/>
</dbReference>
<dbReference type="GO" id="GO:0004386">
    <property type="term" value="F:helicase activity"/>
    <property type="evidence" value="ECO:0007669"/>
    <property type="project" value="UniProtKB-KW"/>
</dbReference>
<keyword evidence="1" id="KW-0540">Nuclease</keyword>
<gene>
    <name evidence="7" type="ORF">FHR75_004355</name>
</gene>
<dbReference type="Gene3D" id="3.40.50.300">
    <property type="entry name" value="P-loop containing nucleotide triphosphate hydrolases"/>
    <property type="match status" value="1"/>
</dbReference>